<evidence type="ECO:0000256" key="7">
    <source>
        <dbReference type="SAM" id="Phobius"/>
    </source>
</evidence>
<dbReference type="PANTHER" id="PTHR42852">
    <property type="entry name" value="THIOL:DISULFIDE INTERCHANGE PROTEIN DSBE"/>
    <property type="match status" value="1"/>
</dbReference>
<feature type="compositionally biased region" description="Polar residues" evidence="6">
    <location>
        <begin position="212"/>
        <end position="227"/>
    </location>
</feature>
<feature type="domain" description="Thioredoxin" evidence="8">
    <location>
        <begin position="54"/>
        <end position="207"/>
    </location>
</feature>
<evidence type="ECO:0000256" key="6">
    <source>
        <dbReference type="SAM" id="MobiDB-lite"/>
    </source>
</evidence>
<dbReference type="GO" id="GO:0017004">
    <property type="term" value="P:cytochrome complex assembly"/>
    <property type="evidence" value="ECO:0007669"/>
    <property type="project" value="UniProtKB-KW"/>
</dbReference>
<reference evidence="9" key="1">
    <citation type="submission" date="2022-12" db="EMBL/GenBank/DDBJ databases">
        <title>Paraconexibacter alkalitolerans sp. nov. and Baekduia alba sp. nov., isolated from soil and emended description of the genera Paraconexibacter (Chun et al., 2020) and Baekduia (An et al., 2020).</title>
        <authorList>
            <person name="Vieira S."/>
            <person name="Huber K.J."/>
            <person name="Geppert A."/>
            <person name="Wolf J."/>
            <person name="Neumann-Schaal M."/>
            <person name="Muesken M."/>
            <person name="Overmann J."/>
        </authorList>
    </citation>
    <scope>NUCLEOTIDE SEQUENCE</scope>
    <source>
        <strain evidence="9">AEG42_29</strain>
    </source>
</reference>
<evidence type="ECO:0000259" key="8">
    <source>
        <dbReference type="PROSITE" id="PS51352"/>
    </source>
</evidence>
<dbReference type="PANTHER" id="PTHR42852:SF6">
    <property type="entry name" value="THIOL:DISULFIDE INTERCHANGE PROTEIN DSBE"/>
    <property type="match status" value="1"/>
</dbReference>
<dbReference type="RefSeq" id="WP_354697176.1">
    <property type="nucleotide sequence ID" value="NZ_CP114014.1"/>
</dbReference>
<dbReference type="InterPro" id="IPR050553">
    <property type="entry name" value="Thioredoxin_ResA/DsbE_sf"/>
</dbReference>
<dbReference type="InterPro" id="IPR000866">
    <property type="entry name" value="AhpC/TSA"/>
</dbReference>
<evidence type="ECO:0000256" key="1">
    <source>
        <dbReference type="ARBA" id="ARBA00004196"/>
    </source>
</evidence>
<dbReference type="GO" id="GO:0016209">
    <property type="term" value="F:antioxidant activity"/>
    <property type="evidence" value="ECO:0007669"/>
    <property type="project" value="InterPro"/>
</dbReference>
<evidence type="ECO:0000256" key="3">
    <source>
        <dbReference type="ARBA" id="ARBA00022968"/>
    </source>
</evidence>
<dbReference type="PROSITE" id="PS51352">
    <property type="entry name" value="THIOREDOXIN_2"/>
    <property type="match status" value="1"/>
</dbReference>
<evidence type="ECO:0000256" key="5">
    <source>
        <dbReference type="ARBA" id="ARBA00023284"/>
    </source>
</evidence>
<gene>
    <name evidence="9" type="primary">resA_3</name>
    <name evidence="9" type="ORF">DSM112329_02808</name>
</gene>
<keyword evidence="4" id="KW-1015">Disulfide bond</keyword>
<keyword evidence="5" id="KW-0676">Redox-active center</keyword>
<keyword evidence="7" id="KW-0472">Membrane</keyword>
<keyword evidence="7" id="KW-0812">Transmembrane</keyword>
<evidence type="ECO:0000256" key="2">
    <source>
        <dbReference type="ARBA" id="ARBA00022748"/>
    </source>
</evidence>
<dbReference type="KEGG" id="parq:DSM112329_02808"/>
<dbReference type="InterPro" id="IPR013766">
    <property type="entry name" value="Thioredoxin_domain"/>
</dbReference>
<organism evidence="9">
    <name type="scientific">Paraconexibacter sp. AEG42_29</name>
    <dbReference type="NCBI Taxonomy" id="2997339"/>
    <lineage>
        <taxon>Bacteria</taxon>
        <taxon>Bacillati</taxon>
        <taxon>Actinomycetota</taxon>
        <taxon>Thermoleophilia</taxon>
        <taxon>Solirubrobacterales</taxon>
        <taxon>Paraconexibacteraceae</taxon>
        <taxon>Paraconexibacter</taxon>
    </lineage>
</organism>
<evidence type="ECO:0000313" key="9">
    <source>
        <dbReference type="EMBL" id="XAY05947.1"/>
    </source>
</evidence>
<dbReference type="Gene3D" id="3.40.30.10">
    <property type="entry name" value="Glutaredoxin"/>
    <property type="match status" value="1"/>
</dbReference>
<evidence type="ECO:0000256" key="4">
    <source>
        <dbReference type="ARBA" id="ARBA00023157"/>
    </source>
</evidence>
<dbReference type="GO" id="GO:0016491">
    <property type="term" value="F:oxidoreductase activity"/>
    <property type="evidence" value="ECO:0007669"/>
    <property type="project" value="InterPro"/>
</dbReference>
<accession>A0AAU7AWF1</accession>
<feature type="region of interest" description="Disordered" evidence="6">
    <location>
        <begin position="205"/>
        <end position="227"/>
    </location>
</feature>
<comment type="subcellular location">
    <subcellularLocation>
        <location evidence="1">Cell envelope</location>
    </subcellularLocation>
</comment>
<dbReference type="SUPFAM" id="SSF52833">
    <property type="entry name" value="Thioredoxin-like"/>
    <property type="match status" value="1"/>
</dbReference>
<feature type="transmembrane region" description="Helical" evidence="7">
    <location>
        <begin position="35"/>
        <end position="56"/>
    </location>
</feature>
<dbReference type="EMBL" id="CP114014">
    <property type="protein sequence ID" value="XAY05947.1"/>
    <property type="molecule type" value="Genomic_DNA"/>
</dbReference>
<dbReference type="Pfam" id="PF00578">
    <property type="entry name" value="AhpC-TSA"/>
    <property type="match status" value="1"/>
</dbReference>
<dbReference type="GO" id="GO:0030313">
    <property type="term" value="C:cell envelope"/>
    <property type="evidence" value="ECO:0007669"/>
    <property type="project" value="UniProtKB-SubCell"/>
</dbReference>
<keyword evidence="7" id="KW-1133">Transmembrane helix</keyword>
<proteinExistence type="predicted"/>
<keyword evidence="3" id="KW-0735">Signal-anchor</keyword>
<sequence>MTLLPDLERALGTAVDRQVRTPAHPRQSVRRRVKLAVAAAGAALSLTAIAVAAELVGDREPAPRAEAQLRIAGTDRFTSLAEFRGKPLVVMFWASWCEPCREQAAVADDLSRELRETGTGAVVLIDHPSDPPFRVTAGRRTSRLEAVRAAGLSLPLLLDPKDEIAHAYGLSGLPQTFVLDATGNIAWVAEGVVDLPGLRAEVARAMDPAGNGPSNPTSPGLNTTTQP</sequence>
<protein>
    <submittedName>
        <fullName evidence="9">Thiol-disulfide oxidoreductase ResA</fullName>
    </submittedName>
</protein>
<dbReference type="CDD" id="cd02966">
    <property type="entry name" value="TlpA_like_family"/>
    <property type="match status" value="1"/>
</dbReference>
<dbReference type="InterPro" id="IPR036249">
    <property type="entry name" value="Thioredoxin-like_sf"/>
</dbReference>
<name>A0AAU7AWF1_9ACTN</name>
<dbReference type="AlphaFoldDB" id="A0AAU7AWF1"/>
<keyword evidence="2" id="KW-0201">Cytochrome c-type biogenesis</keyword>